<dbReference type="AlphaFoldDB" id="A0A8J3CYV3"/>
<dbReference type="RefSeq" id="WP_189583553.1">
    <property type="nucleotide sequence ID" value="NZ_BMYF01000017.1"/>
</dbReference>
<evidence type="ECO:0000313" key="1">
    <source>
        <dbReference type="EMBL" id="GHB44440.1"/>
    </source>
</evidence>
<name>A0A8J3CYV3_9BACT</name>
<evidence type="ECO:0000313" key="2">
    <source>
        <dbReference type="Proteomes" id="UP000642809"/>
    </source>
</evidence>
<dbReference type="EMBL" id="BMYF01000017">
    <property type="protein sequence ID" value="GHB44440.1"/>
    <property type="molecule type" value="Genomic_DNA"/>
</dbReference>
<accession>A0A8J3CYV3</accession>
<dbReference type="Proteomes" id="UP000642809">
    <property type="component" value="Unassembled WGS sequence"/>
</dbReference>
<sequence length="310" mass="35892">MESLTFTLDDERAVELERLSALGFTHEEMAKYFDVDKRVFIEKALDVNSDVYYHIERGKLVSLAREQMALLEGAEKGNITAGQQLRTIRRDRGWETSKLDIFGGFEDKRLIEKIQDYIQSGSVNQISKEEAIYIDALTLFNSMSRKYGRRNTIAFFTRPPFNLKYARASEMYDEAINLFHTDRSVEKKAIRNMFAENIQEAARIVRENAATARDWEVYGDLMMKASKLLELDKEEPPKLPAEAYQKPIRVYSLETDKIGLPSISRQLVASQIEELEIPERDKIRLKQDAMILPINLEEKLHELEEEGKGE</sequence>
<organism evidence="1 2">
    <name type="scientific">Mongoliitalea lutea</name>
    <dbReference type="NCBI Taxonomy" id="849756"/>
    <lineage>
        <taxon>Bacteria</taxon>
        <taxon>Pseudomonadati</taxon>
        <taxon>Bacteroidota</taxon>
        <taxon>Cytophagia</taxon>
        <taxon>Cytophagales</taxon>
        <taxon>Cyclobacteriaceae</taxon>
        <taxon>Mongoliitalea</taxon>
    </lineage>
</organism>
<proteinExistence type="predicted"/>
<reference evidence="1" key="2">
    <citation type="submission" date="2020-09" db="EMBL/GenBank/DDBJ databases">
        <authorList>
            <person name="Sun Q."/>
            <person name="Kim S."/>
        </authorList>
    </citation>
    <scope>NUCLEOTIDE SEQUENCE</scope>
    <source>
        <strain evidence="1">KCTC 23224</strain>
    </source>
</reference>
<reference evidence="1" key="1">
    <citation type="journal article" date="2014" name="Int. J. Syst. Evol. Microbiol.">
        <title>Complete genome sequence of Corynebacterium casei LMG S-19264T (=DSM 44701T), isolated from a smear-ripened cheese.</title>
        <authorList>
            <consortium name="US DOE Joint Genome Institute (JGI-PGF)"/>
            <person name="Walter F."/>
            <person name="Albersmeier A."/>
            <person name="Kalinowski J."/>
            <person name="Ruckert C."/>
        </authorList>
    </citation>
    <scope>NUCLEOTIDE SEQUENCE</scope>
    <source>
        <strain evidence="1">KCTC 23224</strain>
    </source>
</reference>
<gene>
    <name evidence="1" type="ORF">GCM10008106_26890</name>
</gene>
<keyword evidence="2" id="KW-1185">Reference proteome</keyword>
<protein>
    <submittedName>
        <fullName evidence="1">Uncharacterized protein</fullName>
    </submittedName>
</protein>
<comment type="caution">
    <text evidence="1">The sequence shown here is derived from an EMBL/GenBank/DDBJ whole genome shotgun (WGS) entry which is preliminary data.</text>
</comment>